<sequence length="142" mass="15510">MFQAGSVTSPRKLLDLEVVSNEGLDCPTTAPPKDTQRCKQMLLEIEKSPGNVCGLAGYVGTGRKVPATWGSERVLDNIALSTFDNLFARSRTSGATGFGSHEIRARNHRVIYPPLLPGHVQRERRAPLAREKGRNSVRQGGQ</sequence>
<accession>A0A7R9DYH1</accession>
<name>A0A7R9DYH1_TIMPO</name>
<proteinExistence type="predicted"/>
<evidence type="ECO:0000313" key="2">
    <source>
        <dbReference type="EMBL" id="CAD7422100.1"/>
    </source>
</evidence>
<reference evidence="2" key="1">
    <citation type="submission" date="2020-11" db="EMBL/GenBank/DDBJ databases">
        <authorList>
            <person name="Tran Van P."/>
        </authorList>
    </citation>
    <scope>NUCLEOTIDE SEQUENCE</scope>
</reference>
<gene>
    <name evidence="2" type="ORF">TPSB3V08_LOCUS15515</name>
</gene>
<feature type="compositionally biased region" description="Basic and acidic residues" evidence="1">
    <location>
        <begin position="120"/>
        <end position="134"/>
    </location>
</feature>
<organism evidence="2">
    <name type="scientific">Timema poppense</name>
    <name type="common">Walking stick</name>
    <dbReference type="NCBI Taxonomy" id="170557"/>
    <lineage>
        <taxon>Eukaryota</taxon>
        <taxon>Metazoa</taxon>
        <taxon>Ecdysozoa</taxon>
        <taxon>Arthropoda</taxon>
        <taxon>Hexapoda</taxon>
        <taxon>Insecta</taxon>
        <taxon>Pterygota</taxon>
        <taxon>Neoptera</taxon>
        <taxon>Polyneoptera</taxon>
        <taxon>Phasmatodea</taxon>
        <taxon>Timematodea</taxon>
        <taxon>Timematoidea</taxon>
        <taxon>Timematidae</taxon>
        <taxon>Timema</taxon>
    </lineage>
</organism>
<feature type="region of interest" description="Disordered" evidence="1">
    <location>
        <begin position="117"/>
        <end position="142"/>
    </location>
</feature>
<evidence type="ECO:0000256" key="1">
    <source>
        <dbReference type="SAM" id="MobiDB-lite"/>
    </source>
</evidence>
<protein>
    <submittedName>
        <fullName evidence="2">Uncharacterized protein</fullName>
    </submittedName>
</protein>
<dbReference type="EMBL" id="OD081966">
    <property type="protein sequence ID" value="CAD7422100.1"/>
    <property type="molecule type" value="Genomic_DNA"/>
</dbReference>
<dbReference type="AlphaFoldDB" id="A0A7R9DYH1"/>